<dbReference type="UniPathway" id="UPA00538">
    <property type="reaction ID" value="UER00592"/>
</dbReference>
<dbReference type="EMBL" id="VSLA01000002">
    <property type="protein sequence ID" value="TYC88239.1"/>
    <property type="molecule type" value="Genomic_DNA"/>
</dbReference>
<evidence type="ECO:0000256" key="9">
    <source>
        <dbReference type="PIRSR" id="PIRSR016262-3"/>
    </source>
</evidence>
<evidence type="ECO:0000256" key="1">
    <source>
        <dbReference type="ARBA" id="ARBA00004821"/>
    </source>
</evidence>
<keyword evidence="5" id="KW-0963">Cytoplasm</keyword>
<dbReference type="GO" id="GO:0033819">
    <property type="term" value="F:lipoyl(octanoyl) transferase activity"/>
    <property type="evidence" value="ECO:0007669"/>
    <property type="project" value="UniProtKB-EC"/>
</dbReference>
<comment type="function">
    <text evidence="4 5 6">Catalyzes the transfer of endogenously produced octanoic acid from octanoyl-acyl-carrier-protein onto the lipoyl domains of lipoate-dependent enzymes. Lipoyl-ACP can also act as a substrate although octanoyl-ACP is likely to be the physiological substrate.</text>
</comment>
<feature type="binding site" evidence="5 8">
    <location>
        <begin position="77"/>
        <end position="84"/>
    </location>
    <ligand>
        <name>substrate</name>
    </ligand>
</feature>
<dbReference type="PANTHER" id="PTHR10993:SF7">
    <property type="entry name" value="LIPOYLTRANSFERASE 2, MITOCHONDRIAL-RELATED"/>
    <property type="match status" value="1"/>
</dbReference>
<comment type="subcellular location">
    <subcellularLocation>
        <location evidence="5">Cytoplasm</location>
    </subcellularLocation>
</comment>
<dbReference type="CDD" id="cd16444">
    <property type="entry name" value="LipB"/>
    <property type="match status" value="1"/>
</dbReference>
<dbReference type="Proteomes" id="UP000322619">
    <property type="component" value="Unassembled WGS sequence"/>
</dbReference>
<dbReference type="Gene3D" id="3.30.930.10">
    <property type="entry name" value="Bira Bifunctional Protein, Domain 2"/>
    <property type="match status" value="1"/>
</dbReference>
<gene>
    <name evidence="5 11" type="primary">lipB</name>
    <name evidence="11" type="ORF">FXB42_01085</name>
</gene>
<reference evidence="11 12" key="1">
    <citation type="submission" date="2019-08" db="EMBL/GenBank/DDBJ databases">
        <title>Isolation and enrichment of carboxydotrophic bacteria from anaerobic sludge for the production of bio-based chemicals from syngas.</title>
        <authorList>
            <person name="Antares A.L."/>
            <person name="Moreira J."/>
            <person name="Diender M."/>
            <person name="Parshina S.N."/>
            <person name="Stams A.J.M."/>
            <person name="Alves M."/>
            <person name="Alves J.I."/>
            <person name="Sousa D.Z."/>
        </authorList>
    </citation>
    <scope>NUCLEOTIDE SEQUENCE [LARGE SCALE GENOMIC DNA]</scope>
    <source>
        <strain evidence="11 12">JM</strain>
    </source>
</reference>
<accession>A0A5D0WVQ0</accession>
<feature type="binding site" evidence="5 8">
    <location>
        <begin position="150"/>
        <end position="152"/>
    </location>
    <ligand>
        <name>substrate</name>
    </ligand>
</feature>
<keyword evidence="2 5" id="KW-0808">Transferase</keyword>
<dbReference type="GO" id="GO:0005737">
    <property type="term" value="C:cytoplasm"/>
    <property type="evidence" value="ECO:0007669"/>
    <property type="project" value="UniProtKB-SubCell"/>
</dbReference>
<comment type="miscellaneous">
    <text evidence="5">In the reaction, the free carboxyl group of octanoic acid is attached via an amide linkage to the epsilon-amino group of a specific lysine residue of lipoyl domains of lipoate-dependent enzymes.</text>
</comment>
<evidence type="ECO:0000256" key="6">
    <source>
        <dbReference type="PIRNR" id="PIRNR016262"/>
    </source>
</evidence>
<feature type="active site" description="Acyl-thioester intermediate" evidence="5 7">
    <location>
        <position position="181"/>
    </location>
</feature>
<evidence type="ECO:0000256" key="8">
    <source>
        <dbReference type="PIRSR" id="PIRSR016262-2"/>
    </source>
</evidence>
<evidence type="ECO:0000256" key="7">
    <source>
        <dbReference type="PIRSR" id="PIRSR016262-1"/>
    </source>
</evidence>
<dbReference type="InterPro" id="IPR000544">
    <property type="entry name" value="Octanoyltransferase"/>
</dbReference>
<comment type="pathway">
    <text evidence="1 5 6">Protein modification; protein lipoylation via endogenous pathway; protein N(6)-(lipoyl)lysine from octanoyl-[acyl-carrier-protein]: step 1/2.</text>
</comment>
<dbReference type="NCBIfam" id="NF010925">
    <property type="entry name" value="PRK14345.1"/>
    <property type="match status" value="1"/>
</dbReference>
<dbReference type="SUPFAM" id="SSF55681">
    <property type="entry name" value="Class II aaRS and biotin synthetases"/>
    <property type="match status" value="1"/>
</dbReference>
<dbReference type="Pfam" id="PF21948">
    <property type="entry name" value="LplA-B_cat"/>
    <property type="match status" value="1"/>
</dbReference>
<evidence type="ECO:0000256" key="4">
    <source>
        <dbReference type="ARBA" id="ARBA00024732"/>
    </source>
</evidence>
<evidence type="ECO:0000256" key="3">
    <source>
        <dbReference type="ARBA" id="ARBA00023315"/>
    </source>
</evidence>
<dbReference type="PROSITE" id="PS51733">
    <property type="entry name" value="BPL_LPL_CATALYTIC"/>
    <property type="match status" value="1"/>
</dbReference>
<sequence length="233" mass="25895">MKKELAWIDLGLITYEDAFVIQEQLHEKCVTKTWPDTLLFQENYPVITLGRGTHEQNLLQTPAELLDQGIALTAVSRGGDVSYHGNGQFIVSPILHFDQYVKGAHQYVRCLEQVVINLLSHYQLEGKRIKGRSGVWVVEPETGEDKKVSALGIAVSHGVTLHGMSINVNPNLDHFKAIIPCGIADKGVTSMESCGCPPIDLSDLRDQFILAFDEMFGTHTTKSTIDEIVSHKR</sequence>
<dbReference type="EC" id="2.3.1.181" evidence="5 6"/>
<organism evidence="11 12">
    <name type="scientific">Acetobacterium wieringae</name>
    <dbReference type="NCBI Taxonomy" id="52694"/>
    <lineage>
        <taxon>Bacteria</taxon>
        <taxon>Bacillati</taxon>
        <taxon>Bacillota</taxon>
        <taxon>Clostridia</taxon>
        <taxon>Eubacteriales</taxon>
        <taxon>Eubacteriaceae</taxon>
        <taxon>Acetobacterium</taxon>
    </lineage>
</organism>
<dbReference type="GO" id="GO:0009249">
    <property type="term" value="P:protein lipoylation"/>
    <property type="evidence" value="ECO:0007669"/>
    <property type="project" value="InterPro"/>
</dbReference>
<dbReference type="RefSeq" id="WP_148636375.1">
    <property type="nucleotide sequence ID" value="NZ_VSLA01000002.1"/>
</dbReference>
<dbReference type="PIRSF" id="PIRSF016262">
    <property type="entry name" value="LPLase"/>
    <property type="match status" value="1"/>
</dbReference>
<evidence type="ECO:0000313" key="12">
    <source>
        <dbReference type="Proteomes" id="UP000322619"/>
    </source>
</evidence>
<comment type="similarity">
    <text evidence="5 6">Belongs to the LipB family.</text>
</comment>
<dbReference type="HAMAP" id="MF_00013">
    <property type="entry name" value="LipB"/>
    <property type="match status" value="1"/>
</dbReference>
<feature type="domain" description="BPL/LPL catalytic" evidence="10">
    <location>
        <begin position="32"/>
        <end position="220"/>
    </location>
</feature>
<dbReference type="NCBIfam" id="TIGR00214">
    <property type="entry name" value="lipB"/>
    <property type="match status" value="1"/>
</dbReference>
<evidence type="ECO:0000259" key="10">
    <source>
        <dbReference type="PROSITE" id="PS51733"/>
    </source>
</evidence>
<evidence type="ECO:0000313" key="11">
    <source>
        <dbReference type="EMBL" id="TYC88239.1"/>
    </source>
</evidence>
<evidence type="ECO:0000256" key="5">
    <source>
        <dbReference type="HAMAP-Rule" id="MF_00013"/>
    </source>
</evidence>
<feature type="binding site" evidence="5 8">
    <location>
        <begin position="163"/>
        <end position="165"/>
    </location>
    <ligand>
        <name>substrate</name>
    </ligand>
</feature>
<dbReference type="InterPro" id="IPR045864">
    <property type="entry name" value="aa-tRNA-synth_II/BPL/LPL"/>
</dbReference>
<keyword evidence="3 5" id="KW-0012">Acyltransferase</keyword>
<dbReference type="InterPro" id="IPR004143">
    <property type="entry name" value="BPL_LPL_catalytic"/>
</dbReference>
<comment type="caution">
    <text evidence="11">The sequence shown here is derived from an EMBL/GenBank/DDBJ whole genome shotgun (WGS) entry which is preliminary data.</text>
</comment>
<evidence type="ECO:0000256" key="2">
    <source>
        <dbReference type="ARBA" id="ARBA00022679"/>
    </source>
</evidence>
<dbReference type="AlphaFoldDB" id="A0A5D0WVQ0"/>
<comment type="catalytic activity">
    <reaction evidence="5 6">
        <text>octanoyl-[ACP] + L-lysyl-[protein] = N(6)-octanoyl-L-lysyl-[protein] + holo-[ACP] + H(+)</text>
        <dbReference type="Rhea" id="RHEA:17665"/>
        <dbReference type="Rhea" id="RHEA-COMP:9636"/>
        <dbReference type="Rhea" id="RHEA-COMP:9685"/>
        <dbReference type="Rhea" id="RHEA-COMP:9752"/>
        <dbReference type="Rhea" id="RHEA-COMP:9928"/>
        <dbReference type="ChEBI" id="CHEBI:15378"/>
        <dbReference type="ChEBI" id="CHEBI:29969"/>
        <dbReference type="ChEBI" id="CHEBI:64479"/>
        <dbReference type="ChEBI" id="CHEBI:78463"/>
        <dbReference type="ChEBI" id="CHEBI:78809"/>
        <dbReference type="EC" id="2.3.1.181"/>
    </reaction>
</comment>
<name>A0A5D0WVQ0_9FIRM</name>
<proteinExistence type="inferred from homology"/>
<protein>
    <recommendedName>
        <fullName evidence="5 6">Octanoyltransferase</fullName>
        <ecNumber evidence="5 6">2.3.1.181</ecNumber>
    </recommendedName>
    <alternativeName>
        <fullName evidence="5">Lipoate-protein ligase B</fullName>
    </alternativeName>
    <alternativeName>
        <fullName evidence="5">Lipoyl/octanoyl transferase</fullName>
    </alternativeName>
    <alternativeName>
        <fullName evidence="5">Octanoyl-[acyl-carrier-protein]-protein N-octanoyltransferase</fullName>
    </alternativeName>
</protein>
<feature type="site" description="Lowers pKa of active site Cys" evidence="5 9">
    <location>
        <position position="147"/>
    </location>
</feature>
<dbReference type="PANTHER" id="PTHR10993">
    <property type="entry name" value="OCTANOYLTRANSFERASE"/>
    <property type="match status" value="1"/>
</dbReference>